<dbReference type="Pfam" id="PF13460">
    <property type="entry name" value="NAD_binding_10"/>
    <property type="match status" value="1"/>
</dbReference>
<evidence type="ECO:0000259" key="1">
    <source>
        <dbReference type="Pfam" id="PF13460"/>
    </source>
</evidence>
<dbReference type="PANTHER" id="PTHR15020">
    <property type="entry name" value="FLAVIN REDUCTASE-RELATED"/>
    <property type="match status" value="1"/>
</dbReference>
<proteinExistence type="predicted"/>
<reference evidence="2" key="1">
    <citation type="submission" date="2021-01" db="EMBL/GenBank/DDBJ databases">
        <authorList>
            <person name="Corre E."/>
            <person name="Pelletier E."/>
            <person name="Niang G."/>
            <person name="Scheremetjew M."/>
            <person name="Finn R."/>
            <person name="Kale V."/>
            <person name="Holt S."/>
            <person name="Cochrane G."/>
            <person name="Meng A."/>
            <person name="Brown T."/>
            <person name="Cohen L."/>
        </authorList>
    </citation>
    <scope>NUCLEOTIDE SEQUENCE</scope>
    <source>
        <strain evidence="2">CCMP3328</strain>
    </source>
</reference>
<dbReference type="InterPro" id="IPR036291">
    <property type="entry name" value="NAD(P)-bd_dom_sf"/>
</dbReference>
<sequence length="254" mass="28381">MMSAPIKKLVVLYGIGGLSDVGRHVVQVLLEQPSIGSVTVLTQHPKKLLEETNWECGCPEPHIFSDEQKKRLNLVAVDKWDDADLPAHFEGAHSVISCLGNRQPGFFDKSLKKGWVSYPGNQMVIRSMKQHGITRAVVITSVGIEEDWPPLEFHFGGKILGLMFRTNTKTAVRDLTQMERAYRSTDEKDIDFLLVRPVGIGEECKPSGKWFLQKEKGKDALGMDMAKLDVARYMVTEALEPTRHRAAVVIGSEP</sequence>
<feature type="domain" description="NAD(P)-binding" evidence="1">
    <location>
        <begin position="18"/>
        <end position="238"/>
    </location>
</feature>
<evidence type="ECO:0000313" key="2">
    <source>
        <dbReference type="EMBL" id="CAD8341353.1"/>
    </source>
</evidence>
<dbReference type="SUPFAM" id="SSF51735">
    <property type="entry name" value="NAD(P)-binding Rossmann-fold domains"/>
    <property type="match status" value="1"/>
</dbReference>
<protein>
    <recommendedName>
        <fullName evidence="1">NAD(P)-binding domain-containing protein</fullName>
    </recommendedName>
</protein>
<dbReference type="EMBL" id="HBEF01021775">
    <property type="protein sequence ID" value="CAD8341353.1"/>
    <property type="molecule type" value="Transcribed_RNA"/>
</dbReference>
<dbReference type="PANTHER" id="PTHR15020:SF11">
    <property type="entry name" value="OS06G0360300 PROTEIN"/>
    <property type="match status" value="1"/>
</dbReference>
<dbReference type="Gene3D" id="3.40.50.720">
    <property type="entry name" value="NAD(P)-binding Rossmann-like Domain"/>
    <property type="match status" value="1"/>
</dbReference>
<dbReference type="AlphaFoldDB" id="A0A7R9ZRG1"/>
<name>A0A7R9ZRG1_9STRA</name>
<dbReference type="InterPro" id="IPR016040">
    <property type="entry name" value="NAD(P)-bd_dom"/>
</dbReference>
<gene>
    <name evidence="2" type="ORF">CAUS1442_LOCUS13488</name>
</gene>
<accession>A0A7R9ZRG1</accession>
<organism evidence="2">
    <name type="scientific">Craspedostauros australis</name>
    <dbReference type="NCBI Taxonomy" id="1486917"/>
    <lineage>
        <taxon>Eukaryota</taxon>
        <taxon>Sar</taxon>
        <taxon>Stramenopiles</taxon>
        <taxon>Ochrophyta</taxon>
        <taxon>Bacillariophyta</taxon>
        <taxon>Bacillariophyceae</taxon>
        <taxon>Bacillariophycidae</taxon>
        <taxon>Naviculales</taxon>
        <taxon>Naviculaceae</taxon>
        <taxon>Craspedostauros</taxon>
    </lineage>
</organism>